<dbReference type="Proteomes" id="UP000054630">
    <property type="component" value="Unassembled WGS sequence"/>
</dbReference>
<accession>A0A0V0RF13</accession>
<gene>
    <name evidence="1" type="ORF">T07_3260</name>
</gene>
<name>A0A0V0RF13_9BILA</name>
<organism evidence="1 2">
    <name type="scientific">Trichinella nelsoni</name>
    <dbReference type="NCBI Taxonomy" id="6336"/>
    <lineage>
        <taxon>Eukaryota</taxon>
        <taxon>Metazoa</taxon>
        <taxon>Ecdysozoa</taxon>
        <taxon>Nematoda</taxon>
        <taxon>Enoplea</taxon>
        <taxon>Dorylaimia</taxon>
        <taxon>Trichinellida</taxon>
        <taxon>Trichinellidae</taxon>
        <taxon>Trichinella</taxon>
    </lineage>
</organism>
<reference evidence="1 2" key="1">
    <citation type="submission" date="2015-01" db="EMBL/GenBank/DDBJ databases">
        <title>Evolution of Trichinella species and genotypes.</title>
        <authorList>
            <person name="Korhonen P.K."/>
            <person name="Edoardo P."/>
            <person name="Giuseppe L.R."/>
            <person name="Gasser R.B."/>
        </authorList>
    </citation>
    <scope>NUCLEOTIDE SEQUENCE [LARGE SCALE GENOMIC DNA]</scope>
    <source>
        <strain evidence="1">ISS37</strain>
    </source>
</reference>
<evidence type="ECO:0000313" key="1">
    <source>
        <dbReference type="EMBL" id="KRX13083.1"/>
    </source>
</evidence>
<protein>
    <submittedName>
        <fullName evidence="1">Uncharacterized protein</fullName>
    </submittedName>
</protein>
<evidence type="ECO:0000313" key="2">
    <source>
        <dbReference type="Proteomes" id="UP000054630"/>
    </source>
</evidence>
<sequence length="68" mass="8020">MIKEYTTLRKDQFYEVVLFEWTASLFVLKGGKFKSVRQSDCWNSFGSEPGVLHLNAGYNRRKDEPSWQ</sequence>
<comment type="caution">
    <text evidence="1">The sequence shown here is derived from an EMBL/GenBank/DDBJ whole genome shotgun (WGS) entry which is preliminary data.</text>
</comment>
<proteinExistence type="predicted"/>
<keyword evidence="2" id="KW-1185">Reference proteome</keyword>
<dbReference type="AlphaFoldDB" id="A0A0V0RF13"/>
<dbReference type="EMBL" id="JYDL01000225">
    <property type="protein sequence ID" value="KRX13083.1"/>
    <property type="molecule type" value="Genomic_DNA"/>
</dbReference>